<dbReference type="SUPFAM" id="SSF51679">
    <property type="entry name" value="Bacterial luciferase-like"/>
    <property type="match status" value="1"/>
</dbReference>
<evidence type="ECO:0000256" key="3">
    <source>
        <dbReference type="ARBA" id="ARBA00023002"/>
    </source>
</evidence>
<organism evidence="6 7">
    <name type="scientific">Parafrankia soli</name>
    <dbReference type="NCBI Taxonomy" id="2599596"/>
    <lineage>
        <taxon>Bacteria</taxon>
        <taxon>Bacillati</taxon>
        <taxon>Actinomycetota</taxon>
        <taxon>Actinomycetes</taxon>
        <taxon>Frankiales</taxon>
        <taxon>Frankiaceae</taxon>
        <taxon>Parafrankia</taxon>
    </lineage>
</organism>
<reference evidence="7" key="1">
    <citation type="submission" date="2016-07" db="EMBL/GenBank/DDBJ databases">
        <title>Frankia sp. NRRL B-16219 Genome sequencing.</title>
        <authorList>
            <person name="Ghodhbane-Gtari F."/>
            <person name="Swanson E."/>
            <person name="Gueddou A."/>
            <person name="Louati M."/>
            <person name="Nouioui I."/>
            <person name="Hezbri K."/>
            <person name="Abebe-Akele F."/>
            <person name="Simpson S."/>
            <person name="Morris K."/>
            <person name="Thomas K."/>
            <person name="Gtari M."/>
            <person name="Tisa L.S."/>
        </authorList>
    </citation>
    <scope>NUCLEOTIDE SEQUENCE [LARGE SCALE GENOMIC DNA]</scope>
    <source>
        <strain evidence="7">NRRL B-16219</strain>
    </source>
</reference>
<keyword evidence="4" id="KW-0503">Monooxygenase</keyword>
<dbReference type="GO" id="GO:0008726">
    <property type="term" value="F:alkanesulfonate monooxygenase activity"/>
    <property type="evidence" value="ECO:0007669"/>
    <property type="project" value="TreeGrafter"/>
</dbReference>
<dbReference type="Pfam" id="PF00296">
    <property type="entry name" value="Bac_luciferase"/>
    <property type="match status" value="1"/>
</dbReference>
<evidence type="ECO:0000256" key="1">
    <source>
        <dbReference type="ARBA" id="ARBA00022630"/>
    </source>
</evidence>
<dbReference type="Proteomes" id="UP000179769">
    <property type="component" value="Unassembled WGS sequence"/>
</dbReference>
<dbReference type="EMBL" id="MAXA01000241">
    <property type="protein sequence ID" value="OHV23095.1"/>
    <property type="molecule type" value="Genomic_DNA"/>
</dbReference>
<dbReference type="Gene3D" id="3.20.20.30">
    <property type="entry name" value="Luciferase-like domain"/>
    <property type="match status" value="1"/>
</dbReference>
<protein>
    <submittedName>
        <fullName evidence="6">F420-dependent oxidoreductase</fullName>
    </submittedName>
</protein>
<evidence type="ECO:0000256" key="2">
    <source>
        <dbReference type="ARBA" id="ARBA00022643"/>
    </source>
</evidence>
<keyword evidence="3" id="KW-0560">Oxidoreductase</keyword>
<feature type="domain" description="Luciferase-like" evidence="5">
    <location>
        <begin position="21"/>
        <end position="260"/>
    </location>
</feature>
<accession>A0A1S1PQA4</accession>
<dbReference type="InterPro" id="IPR011251">
    <property type="entry name" value="Luciferase-like_dom"/>
</dbReference>
<dbReference type="InterPro" id="IPR036661">
    <property type="entry name" value="Luciferase-like_sf"/>
</dbReference>
<gene>
    <name evidence="6" type="ORF">BBK14_24555</name>
</gene>
<dbReference type="PANTHER" id="PTHR42847">
    <property type="entry name" value="ALKANESULFONATE MONOOXYGENASE"/>
    <property type="match status" value="1"/>
</dbReference>
<keyword evidence="2" id="KW-0288">FMN</keyword>
<keyword evidence="1" id="KW-0285">Flavoprotein</keyword>
<dbReference type="OrthoDB" id="4288123at2"/>
<evidence type="ECO:0000313" key="7">
    <source>
        <dbReference type="Proteomes" id="UP000179769"/>
    </source>
</evidence>
<dbReference type="RefSeq" id="WP_071065894.1">
    <property type="nucleotide sequence ID" value="NZ_MAXA01000241.1"/>
</dbReference>
<comment type="caution">
    <text evidence="6">The sequence shown here is derived from an EMBL/GenBank/DDBJ whole genome shotgun (WGS) entry which is preliminary data.</text>
</comment>
<dbReference type="AlphaFoldDB" id="A0A1S1PQA4"/>
<evidence type="ECO:0000256" key="4">
    <source>
        <dbReference type="ARBA" id="ARBA00023033"/>
    </source>
</evidence>
<proteinExistence type="predicted"/>
<evidence type="ECO:0000259" key="5">
    <source>
        <dbReference type="Pfam" id="PF00296"/>
    </source>
</evidence>
<dbReference type="InterPro" id="IPR019923">
    <property type="entry name" value="Lucif-like_OxRdtase_MSMEG_2516"/>
</dbReference>
<sequence>MPVTGESSEAHLSPARPIRFNTGPGRISDLSALREAGQAIERLGYSTFALADHFMIRYAPLIALQAVADATSTLRLTQTVLNQDLRHPAVLAKELATLDVLSQGRLQVGLGAGWMQAEYQQAGIRYDPAAARIARLEEVVIILKGLFGDAPFSYSGGNFTIDALRGTPRPLQRPHPPIMIGGGGRKLLSVAGRHADIVQIMPRLPQEVRPAEPHPFSGEAYEERIGWVRAAAGDRFGDIELGAQLLNVTITDDPEAAFETCFQSFGRQVRGSSGGAVPSRADLGSSPMVAIGSLDDVCRKILDVRDRFGISYFTTPLGASPESFAPVVERLADAPAGAAA</sequence>
<dbReference type="PANTHER" id="PTHR42847:SF4">
    <property type="entry name" value="ALKANESULFONATE MONOOXYGENASE-RELATED"/>
    <property type="match status" value="1"/>
</dbReference>
<keyword evidence="7" id="KW-1185">Reference proteome</keyword>
<dbReference type="InterPro" id="IPR050172">
    <property type="entry name" value="SsuD_RutA_monooxygenase"/>
</dbReference>
<evidence type="ECO:0000313" key="6">
    <source>
        <dbReference type="EMBL" id="OHV23095.1"/>
    </source>
</evidence>
<dbReference type="GO" id="GO:0046306">
    <property type="term" value="P:alkanesulfonate catabolic process"/>
    <property type="evidence" value="ECO:0007669"/>
    <property type="project" value="TreeGrafter"/>
</dbReference>
<name>A0A1S1PQA4_9ACTN</name>
<dbReference type="NCBIfam" id="TIGR03621">
    <property type="entry name" value="F420_MSMEG_2516"/>
    <property type="match status" value="1"/>
</dbReference>